<name>A0ABY6Q8J8_9GAMM</name>
<keyword evidence="7" id="KW-0915">Sodium</keyword>
<dbReference type="InterPro" id="IPR001734">
    <property type="entry name" value="Na/solute_symporter"/>
</dbReference>
<comment type="subcellular location">
    <subcellularLocation>
        <location evidence="1">Cell membrane</location>
        <topology evidence="1">Multi-pass membrane protein</topology>
    </subcellularLocation>
</comment>
<comment type="similarity">
    <text evidence="2 11">Belongs to the sodium:solute symporter (SSF) (TC 2.A.21) family.</text>
</comment>
<dbReference type="Proteomes" id="UP001317963">
    <property type="component" value="Chromosome"/>
</dbReference>
<evidence type="ECO:0000256" key="6">
    <source>
        <dbReference type="ARBA" id="ARBA00022989"/>
    </source>
</evidence>
<reference evidence="13 14" key="1">
    <citation type="submission" date="2019-02" db="EMBL/GenBank/DDBJ databases">
        <title>Halieaceae_genomes.</title>
        <authorList>
            <person name="Li S.-H."/>
        </authorList>
    </citation>
    <scope>NUCLEOTIDE SEQUENCE [LARGE SCALE GENOMIC DNA]</scope>
    <source>
        <strain evidence="13 14">JH123</strain>
    </source>
</reference>
<feature type="transmembrane region" description="Helical" evidence="12">
    <location>
        <begin position="215"/>
        <end position="234"/>
    </location>
</feature>
<evidence type="ECO:0000313" key="14">
    <source>
        <dbReference type="Proteomes" id="UP001317963"/>
    </source>
</evidence>
<dbReference type="InterPro" id="IPR051163">
    <property type="entry name" value="Sodium:Solute_Symporter_SSF"/>
</dbReference>
<feature type="transmembrane region" description="Helical" evidence="12">
    <location>
        <begin position="41"/>
        <end position="61"/>
    </location>
</feature>
<keyword evidence="6 12" id="KW-1133">Transmembrane helix</keyword>
<dbReference type="InterPro" id="IPR038377">
    <property type="entry name" value="Na/Glc_symporter_sf"/>
</dbReference>
<keyword evidence="9 12" id="KW-0472">Membrane</keyword>
<evidence type="ECO:0000256" key="5">
    <source>
        <dbReference type="ARBA" id="ARBA00022692"/>
    </source>
</evidence>
<evidence type="ECO:0000256" key="8">
    <source>
        <dbReference type="ARBA" id="ARBA00023065"/>
    </source>
</evidence>
<feature type="transmembrane region" description="Helical" evidence="12">
    <location>
        <begin position="425"/>
        <end position="449"/>
    </location>
</feature>
<keyword evidence="8" id="KW-0406">Ion transport</keyword>
<feature type="transmembrane region" description="Helical" evidence="12">
    <location>
        <begin position="311"/>
        <end position="331"/>
    </location>
</feature>
<evidence type="ECO:0000256" key="9">
    <source>
        <dbReference type="ARBA" id="ARBA00023136"/>
    </source>
</evidence>
<evidence type="ECO:0000256" key="2">
    <source>
        <dbReference type="ARBA" id="ARBA00006434"/>
    </source>
</evidence>
<keyword evidence="3" id="KW-0813">Transport</keyword>
<evidence type="ECO:0000313" key="13">
    <source>
        <dbReference type="EMBL" id="UZP75597.1"/>
    </source>
</evidence>
<protein>
    <submittedName>
        <fullName evidence="13">Sodium:proline symporter</fullName>
    </submittedName>
</protein>
<evidence type="ECO:0000256" key="3">
    <source>
        <dbReference type="ARBA" id="ARBA00022448"/>
    </source>
</evidence>
<feature type="transmembrane region" description="Helical" evidence="12">
    <location>
        <begin position="172"/>
        <end position="195"/>
    </location>
</feature>
<dbReference type="Gene3D" id="1.20.1730.10">
    <property type="entry name" value="Sodium/glucose cotransporter"/>
    <property type="match status" value="1"/>
</dbReference>
<feature type="transmembrane region" description="Helical" evidence="12">
    <location>
        <begin position="255"/>
        <end position="280"/>
    </location>
</feature>
<evidence type="ECO:0000256" key="7">
    <source>
        <dbReference type="ARBA" id="ARBA00023053"/>
    </source>
</evidence>
<feature type="transmembrane region" description="Helical" evidence="12">
    <location>
        <begin position="362"/>
        <end position="383"/>
    </location>
</feature>
<feature type="transmembrane region" description="Helical" evidence="12">
    <location>
        <begin position="389"/>
        <end position="413"/>
    </location>
</feature>
<feature type="transmembrane region" description="Helical" evidence="12">
    <location>
        <begin position="67"/>
        <end position="92"/>
    </location>
</feature>
<keyword evidence="5 12" id="KW-0812">Transmembrane</keyword>
<evidence type="ECO:0000256" key="11">
    <source>
        <dbReference type="RuleBase" id="RU362091"/>
    </source>
</evidence>
<keyword evidence="14" id="KW-1185">Reference proteome</keyword>
<proteinExistence type="inferred from homology"/>
<dbReference type="Pfam" id="PF00474">
    <property type="entry name" value="SSF"/>
    <property type="match status" value="1"/>
</dbReference>
<keyword evidence="4" id="KW-1003">Cell membrane</keyword>
<evidence type="ECO:0000256" key="4">
    <source>
        <dbReference type="ARBA" id="ARBA00022475"/>
    </source>
</evidence>
<accession>A0ABY6Q8J8</accession>
<dbReference type="EMBL" id="CP036501">
    <property type="protein sequence ID" value="UZP75597.1"/>
    <property type="molecule type" value="Genomic_DNA"/>
</dbReference>
<keyword evidence="10" id="KW-0739">Sodium transport</keyword>
<organism evidence="13 14">
    <name type="scientific">Candidatus Paraluminiphilus aquimaris</name>
    <dbReference type="NCBI Taxonomy" id="2518994"/>
    <lineage>
        <taxon>Bacteria</taxon>
        <taxon>Pseudomonadati</taxon>
        <taxon>Pseudomonadota</taxon>
        <taxon>Gammaproteobacteria</taxon>
        <taxon>Cellvibrionales</taxon>
        <taxon>Halieaceae</taxon>
        <taxon>Candidatus Paraluminiphilus</taxon>
    </lineage>
</organism>
<dbReference type="PANTHER" id="PTHR42985:SF40">
    <property type="entry name" value="LD47995P-RELATED"/>
    <property type="match status" value="1"/>
</dbReference>
<feature type="transmembrane region" description="Helical" evidence="12">
    <location>
        <begin position="496"/>
        <end position="516"/>
    </location>
</feature>
<evidence type="ECO:0000256" key="12">
    <source>
        <dbReference type="SAM" id="Phobius"/>
    </source>
</evidence>
<dbReference type="PANTHER" id="PTHR42985">
    <property type="entry name" value="SODIUM-COUPLED MONOCARBOXYLATE TRANSPORTER"/>
    <property type="match status" value="1"/>
</dbReference>
<evidence type="ECO:0000256" key="10">
    <source>
        <dbReference type="ARBA" id="ARBA00023201"/>
    </source>
</evidence>
<dbReference type="PROSITE" id="PS50283">
    <property type="entry name" value="NA_SOLUT_SYMP_3"/>
    <property type="match status" value="1"/>
</dbReference>
<sequence length="517" mass="55396">MSLYLSRQQTSAEDYFVASNSGNALSIALSVMATQCSTNSILGAPAFVAFVVGGGLVWLQYELALPLAMIFIAIFLIPIFHRERLVSVYLYLGRRFDDKTQWLISGLFQVSRAAVAGITVYGVASMVSVVTGLSFTQSVLLFGAITIVYDVLGGIRAVIISDVVQMVILTSVLGYLAYLLIASAGGVEAMLAQIPAERTAALSFRHHGLGDGHDFAFLPMLIGGFFLYVAYYGCDQSQVQRQLCAATQDDNQKILLINGVLRFPLVLLYCLIGAGLAAYATSHTDFLSSLPLINDAPNYNMALPVLFSRELPAGVVGLAVVALLAAAMSSLDSVINSLSATTLKDFVKPAMRERIATPAQELWWGRALTVVWGVFALVTAFFVDDIASTVIVAVNKVGSLINGPILGVFLLGLLTQRATGRGARIGFFVGLAVNGFLWAAIPSVSWLWWNVIGLAATMGVGLMTSGEASSDPEPTDLMWSPAFYRSAGFTRSWAPAYGFLGLWTLLLMGVLMVFGAR</sequence>
<gene>
    <name evidence="13" type="ORF">E0F26_07585</name>
</gene>
<evidence type="ECO:0000256" key="1">
    <source>
        <dbReference type="ARBA" id="ARBA00004651"/>
    </source>
</evidence>
<feature type="transmembrane region" description="Helical" evidence="12">
    <location>
        <begin position="139"/>
        <end position="160"/>
    </location>
</feature>